<name>A0A939H5B1_9CLOT</name>
<evidence type="ECO:0000313" key="1">
    <source>
        <dbReference type="EMBL" id="MBO1264444.1"/>
    </source>
</evidence>
<gene>
    <name evidence="1" type="ORF">J3A84_05235</name>
</gene>
<dbReference type="EMBL" id="JAFNJU010000003">
    <property type="protein sequence ID" value="MBO1264444.1"/>
    <property type="molecule type" value="Genomic_DNA"/>
</dbReference>
<dbReference type="InterPro" id="IPR011664">
    <property type="entry name" value="Abi_system_AbiD/AbiF-like"/>
</dbReference>
<dbReference type="Pfam" id="PF07751">
    <property type="entry name" value="Abi_2"/>
    <property type="match status" value="1"/>
</dbReference>
<comment type="caution">
    <text evidence="1">The sequence shown here is derived from an EMBL/GenBank/DDBJ whole genome shotgun (WGS) entry which is preliminary data.</text>
</comment>
<keyword evidence="2" id="KW-1185">Reference proteome</keyword>
<dbReference type="RefSeq" id="WP_207598956.1">
    <property type="nucleotide sequence ID" value="NZ_JAFNJU010000003.1"/>
</dbReference>
<sequence length="333" mass="39080">MMKNTNNRTKKKSVNALMKYMRDNKGISIQGSTQKTQLLNIGYYHGYKGYKYIGNPSKQIAYTNFDEILAIYSFDMNIKSILYPHLMHIETAFKSRALETCINLCSENFSEVYECLLDDYKKYTPKDKEYKKTLKLRLDLRNTLYSTISDRYQSGLRMIEHYHHKDKPVPLWAIFEIITLGQFGMFLKTMNKDARIQYSKDMNIHYTSIDNSSRLPEDIIFLLKDLRNAVAHNSAIFDCRFMTNNPSRRFKNFMEIESGINYSKNVQFGTITDYMILTALILKKLKFHKSEITKVLRQFQIEVEKLRKAVPVDVFNSILGTDTKSKLIKAMQQ</sequence>
<dbReference type="AlphaFoldDB" id="A0A939H5B1"/>
<dbReference type="Proteomes" id="UP000664218">
    <property type="component" value="Unassembled WGS sequence"/>
</dbReference>
<reference evidence="1" key="1">
    <citation type="submission" date="2021-03" db="EMBL/GenBank/DDBJ databases">
        <title>Proteiniclasticum marinus sp. nov., isolated from tidal flat sediment.</title>
        <authorList>
            <person name="Namirimu T."/>
            <person name="Yang J.-A."/>
            <person name="Yang S.-H."/>
            <person name="Kim Y.-J."/>
            <person name="Kwon K.K."/>
        </authorList>
    </citation>
    <scope>NUCLEOTIDE SEQUENCE</scope>
    <source>
        <strain evidence="1">SCR006</strain>
    </source>
</reference>
<organism evidence="1 2">
    <name type="scientific">Proteiniclasticum aestuarii</name>
    <dbReference type="NCBI Taxonomy" id="2817862"/>
    <lineage>
        <taxon>Bacteria</taxon>
        <taxon>Bacillati</taxon>
        <taxon>Bacillota</taxon>
        <taxon>Clostridia</taxon>
        <taxon>Eubacteriales</taxon>
        <taxon>Clostridiaceae</taxon>
        <taxon>Proteiniclasticum</taxon>
    </lineage>
</organism>
<protein>
    <submittedName>
        <fullName evidence="1">Abi family protein</fullName>
    </submittedName>
</protein>
<accession>A0A939H5B1</accession>
<proteinExistence type="predicted"/>
<evidence type="ECO:0000313" key="2">
    <source>
        <dbReference type="Proteomes" id="UP000664218"/>
    </source>
</evidence>